<dbReference type="NCBIfam" id="TIGR01451">
    <property type="entry name" value="B_ant_repeat"/>
    <property type="match status" value="3"/>
</dbReference>
<evidence type="ECO:0000313" key="3">
    <source>
        <dbReference type="EMBL" id="PZX48556.1"/>
    </source>
</evidence>
<dbReference type="EMBL" id="QKZT01000019">
    <property type="protein sequence ID" value="PZX48556.1"/>
    <property type="molecule type" value="Genomic_DNA"/>
</dbReference>
<gene>
    <name evidence="3" type="ORF">LV85_03626</name>
</gene>
<dbReference type="Proteomes" id="UP000248882">
    <property type="component" value="Unassembled WGS sequence"/>
</dbReference>
<proteinExistence type="predicted"/>
<feature type="domain" description="DUF7507" evidence="2">
    <location>
        <begin position="241"/>
        <end position="346"/>
    </location>
</feature>
<organism evidence="3 4">
    <name type="scientific">Algoriphagus chordae</name>
    <dbReference type="NCBI Taxonomy" id="237019"/>
    <lineage>
        <taxon>Bacteria</taxon>
        <taxon>Pseudomonadati</taxon>
        <taxon>Bacteroidota</taxon>
        <taxon>Cytophagia</taxon>
        <taxon>Cytophagales</taxon>
        <taxon>Cyclobacteriaceae</taxon>
        <taxon>Algoriphagus</taxon>
    </lineage>
</organism>
<evidence type="ECO:0000256" key="1">
    <source>
        <dbReference type="SAM" id="MobiDB-lite"/>
    </source>
</evidence>
<feature type="compositionally biased region" description="Acidic residues" evidence="1">
    <location>
        <begin position="1044"/>
        <end position="1053"/>
    </location>
</feature>
<dbReference type="InterPro" id="IPR051172">
    <property type="entry name" value="Chlamydia_OmcB"/>
</dbReference>
<feature type="domain" description="DUF7507" evidence="2">
    <location>
        <begin position="121"/>
        <end position="226"/>
    </location>
</feature>
<reference evidence="3 4" key="1">
    <citation type="submission" date="2018-06" db="EMBL/GenBank/DDBJ databases">
        <title>Genomic Encyclopedia of Archaeal and Bacterial Type Strains, Phase II (KMG-II): from individual species to whole genera.</title>
        <authorList>
            <person name="Goeker M."/>
        </authorList>
    </citation>
    <scope>NUCLEOTIDE SEQUENCE [LARGE SCALE GENOMIC DNA]</scope>
    <source>
        <strain evidence="3 4">DSM 19830</strain>
    </source>
</reference>
<dbReference type="OrthoDB" id="904955at2"/>
<evidence type="ECO:0000259" key="2">
    <source>
        <dbReference type="Pfam" id="PF24346"/>
    </source>
</evidence>
<feature type="domain" description="DUF7507" evidence="2">
    <location>
        <begin position="8"/>
        <end position="110"/>
    </location>
</feature>
<feature type="region of interest" description="Disordered" evidence="1">
    <location>
        <begin position="1033"/>
        <end position="1064"/>
    </location>
</feature>
<dbReference type="Pfam" id="PF24346">
    <property type="entry name" value="DUF7507"/>
    <property type="match status" value="6"/>
</dbReference>
<feature type="domain" description="DUF7507" evidence="2">
    <location>
        <begin position="373"/>
        <end position="458"/>
    </location>
</feature>
<dbReference type="InterPro" id="IPR047589">
    <property type="entry name" value="DUF11_rpt"/>
</dbReference>
<protein>
    <submittedName>
        <fullName evidence="3">Putative repeat protein (TIGR01451 family)</fullName>
    </submittedName>
</protein>
<accession>A0A2W7QMP2</accession>
<dbReference type="RefSeq" id="WP_146260503.1">
    <property type="nucleotide sequence ID" value="NZ_QKZT01000019.1"/>
</dbReference>
<feature type="non-terminal residue" evidence="3">
    <location>
        <position position="1064"/>
    </location>
</feature>
<feature type="domain" description="DUF7507" evidence="2">
    <location>
        <begin position="940"/>
        <end position="1041"/>
    </location>
</feature>
<dbReference type="AlphaFoldDB" id="A0A2W7QMP2"/>
<sequence>TTIVQDAVIDITKSVDPTSISAPATLNYTINVTNEGNVSLTGVVVTDPFTDGVTPLALTGGDTDNDGELDLTEIWTYETSYAADQAAVDAGADIVNTAFVDSNETAQDQASATTTIIQNKAIEIVKSANLIPVEGEDCVEVTAGETVITYTFTVTNEGNVSLTGIEVKDELPGLSAINFVEGDDNNDGILDVNEIWTYNAEYTVIQANLESGLIENTAEVTTDDETVSDEDTLTIPLCQEADIAITKSASVDSEDDCYDTDDIVTYTFTVYNTGNVALNNVLIDETYHFTGTGALSDISFVESSENSAEGTLLPGENATYTATYTITDEDTELGYINNQAEVTAQFGATEVNDLSGETVVDNLETQVDLCQRPSIDITKTVANNDDVLGGNVVFELRVTNTGNTTLYNIYVEDETTGDNWTVLELAPEAYDIHTVIVPISQELIDAECYTNTAFAEVRRYFEEPQSPGSNEANGEEYEVIARDMTEAQACFTQNPELTIDKSIVSGDPYNTVDAEISYEYVVTNSGNLTLYGPFTVNDDKIGELIDDSNTLDLTPGATITFEGTYTVTQEDLTNMSVTNIATAIGYLGNEETIESDPDEATANSLYNDIIANDDDAGTYTIDGGTASINAFDNDSFMGGAANSGNVTLTTVIADPEAVLTVDSEGVITIAPDAEAGDYQLTYRITEIGNASNYAEAIITATVEPVLLLDEIESYCELDAPYLRWLLEPANFNLQDLAPGDPTPLTMIWYDSNDAEIIRFEDVPMEGYMLFPGADTLPGGYGSQWPGWRFVNEQWEAGDFNYAAVREPGAYVKFELNPEVSSEIAYPGATEACDPNPNPPIAIDDDMTGTPVVSANGYEDIVNVLDNDMLGAITGLNTTLVDISIVSESTPGVLSLDLTTGLVSVAPNTPSGTYTLEYRICTNPNPTNCDTAVVTVLVVTPSIELLKDGVFNDDITGDGFAQVGESVTYTFSVENTGDIELTDVTLVDDKVTVIGGPIATLAAGDIDTNTFTATYILTQEDIDSGVVLNLATVSAEGPRGNPNDPSDDVTDESSDPTPVTEPTDP</sequence>
<dbReference type="InterPro" id="IPR055354">
    <property type="entry name" value="DUF7507"/>
</dbReference>
<comment type="caution">
    <text evidence="3">The sequence shown here is derived from an EMBL/GenBank/DDBJ whole genome shotgun (WGS) entry which is preliminary data.</text>
</comment>
<name>A0A2W7QMP2_9BACT</name>
<keyword evidence="4" id="KW-1185">Reference proteome</keyword>
<evidence type="ECO:0000313" key="4">
    <source>
        <dbReference type="Proteomes" id="UP000248882"/>
    </source>
</evidence>
<dbReference type="PANTHER" id="PTHR34819:SF3">
    <property type="entry name" value="CELL SURFACE PROTEIN"/>
    <property type="match status" value="1"/>
</dbReference>
<feature type="domain" description="DUF7507" evidence="2">
    <location>
        <begin position="494"/>
        <end position="595"/>
    </location>
</feature>
<feature type="non-terminal residue" evidence="3">
    <location>
        <position position="1"/>
    </location>
</feature>
<dbReference type="PANTHER" id="PTHR34819">
    <property type="entry name" value="LARGE CYSTEINE-RICH PERIPLASMIC PROTEIN OMCB"/>
    <property type="match status" value="1"/>
</dbReference>